<gene>
    <name evidence="1" type="ORF">BTUL_0030g00160</name>
</gene>
<evidence type="ECO:0000313" key="2">
    <source>
        <dbReference type="Proteomes" id="UP000297777"/>
    </source>
</evidence>
<proteinExistence type="predicted"/>
<dbReference type="OrthoDB" id="10333704at2759"/>
<reference evidence="1 2" key="1">
    <citation type="submission" date="2017-12" db="EMBL/GenBank/DDBJ databases">
        <title>Comparative genomics of Botrytis spp.</title>
        <authorList>
            <person name="Valero-Jimenez C.A."/>
            <person name="Tapia P."/>
            <person name="Veloso J."/>
            <person name="Silva-Moreno E."/>
            <person name="Staats M."/>
            <person name="Valdes J.H."/>
            <person name="Van Kan J.A.L."/>
        </authorList>
    </citation>
    <scope>NUCLEOTIDE SEQUENCE [LARGE SCALE GENOMIC DNA]</scope>
    <source>
        <strain evidence="1 2">Bt9001</strain>
    </source>
</reference>
<dbReference type="AlphaFoldDB" id="A0A4Z1EZL8"/>
<organism evidence="1 2">
    <name type="scientific">Botrytis tulipae</name>
    <dbReference type="NCBI Taxonomy" id="87230"/>
    <lineage>
        <taxon>Eukaryota</taxon>
        <taxon>Fungi</taxon>
        <taxon>Dikarya</taxon>
        <taxon>Ascomycota</taxon>
        <taxon>Pezizomycotina</taxon>
        <taxon>Leotiomycetes</taxon>
        <taxon>Helotiales</taxon>
        <taxon>Sclerotiniaceae</taxon>
        <taxon>Botrytis</taxon>
    </lineage>
</organism>
<dbReference type="Proteomes" id="UP000297777">
    <property type="component" value="Unassembled WGS sequence"/>
</dbReference>
<evidence type="ECO:0000313" key="1">
    <source>
        <dbReference type="EMBL" id="TGO16232.1"/>
    </source>
</evidence>
<protein>
    <submittedName>
        <fullName evidence="1">Uncharacterized protein</fullName>
    </submittedName>
</protein>
<keyword evidence="2" id="KW-1185">Reference proteome</keyword>
<comment type="caution">
    <text evidence="1">The sequence shown here is derived from an EMBL/GenBank/DDBJ whole genome shotgun (WGS) entry which is preliminary data.</text>
</comment>
<sequence length="125" mass="14540">MATTDEIATTKRQDHATLPPFPHSVVRNWTARPVHTFAGFLLHYHDKAYAIKGWNEAYAEQTKGSTVAQREDGNNRLADVNNKRRRIILRSQRKRERREVTKKGKKTYVRNYSKFAILEVSSEGR</sequence>
<dbReference type="EMBL" id="PQXH01000030">
    <property type="protein sequence ID" value="TGO16232.1"/>
    <property type="molecule type" value="Genomic_DNA"/>
</dbReference>
<accession>A0A4Z1EZL8</accession>
<name>A0A4Z1EZL8_9HELO</name>